<keyword evidence="5 8" id="KW-0430">Lectin</keyword>
<dbReference type="Proteomes" id="UP000694388">
    <property type="component" value="Unplaced"/>
</dbReference>
<accession>A0A8C4R8T9</accession>
<protein>
    <recommendedName>
        <fullName evidence="3 8">Polypeptide N-acetylgalactosaminyltransferase</fullName>
        <ecNumber evidence="8">2.4.1.-</ecNumber>
    </recommendedName>
    <alternativeName>
        <fullName evidence="8">Protein-UDP acetylgalactosaminyltransferase</fullName>
    </alternativeName>
</protein>
<dbReference type="GO" id="GO:0004653">
    <property type="term" value="F:polypeptide N-acetylgalactosaminyltransferase activity"/>
    <property type="evidence" value="ECO:0007669"/>
    <property type="project" value="TreeGrafter"/>
</dbReference>
<evidence type="ECO:0000256" key="6">
    <source>
        <dbReference type="ARBA" id="ARBA00023034"/>
    </source>
</evidence>
<keyword evidence="4 8" id="KW-0808">Transferase</keyword>
<evidence type="ECO:0000256" key="5">
    <source>
        <dbReference type="ARBA" id="ARBA00022734"/>
    </source>
</evidence>
<proteinExistence type="inferred from homology"/>
<evidence type="ECO:0000256" key="3">
    <source>
        <dbReference type="ARBA" id="ARBA00012644"/>
    </source>
</evidence>
<sequence>MSFPPGRMPRARLLRLRAPCRLLMLACFCCLAGGLLLLFLRPQTTGHVTQHSRDPWLGTAVGLSLMQTVRHVMPRFQIRAPHHKQAVLAAAPREPCEPRFLSARELQPVLARPRLEFGAPGAHGHALRLGHLSSTEHSRMEQEFARHCFNAFASERISPHRDLGADTRPPECAEQRFQRCPALPSTSVIVVFHNEAWSTLLRTVYSVLHTAPALLLRELLLVDDASTHGECFYGWLEPLLARIAENRTRVVSPEIVAIDPDTFEFSKPSGSAHEASRGIFDWALTFGWEPVPVRLRWHRRDQLDPIMSPTFAGGLFSISKSYFEHLGTYDEQMEIWGGENIEMSFRVWQCGGRLEIIPCSVVGHVFRTKSPHSFPAGPSVITRNLVRAAEVWMDEYKSIFYRRNREAARIASQKAFGDISERLKLRQQLSCKNFSWYLTHVYPEAYIPDLHPEIFGAVRNRGLDKCLDTGGEGGQAGKALILYPCHGLGGNQYFEYTVQGDMRHNVQWPLCVHAMLDAVCLEVCRHHSAGMLVPGEQRWTLRKNKLIYNPLTDLCLTARGESPSLVPCNPRDKHQQWIFA</sequence>
<evidence type="ECO:0000313" key="10">
    <source>
        <dbReference type="Ensembl" id="ENSEBUP00000026919.1"/>
    </source>
</evidence>
<evidence type="ECO:0000256" key="1">
    <source>
        <dbReference type="ARBA" id="ARBA00004323"/>
    </source>
</evidence>
<dbReference type="Pfam" id="PF02709">
    <property type="entry name" value="Glyco_transf_7C"/>
    <property type="match status" value="1"/>
</dbReference>
<feature type="domain" description="Ricin B lectin" evidence="9">
    <location>
        <begin position="455"/>
        <end position="580"/>
    </location>
</feature>
<dbReference type="SUPFAM" id="SSF50370">
    <property type="entry name" value="Ricin B-like lectins"/>
    <property type="match status" value="1"/>
</dbReference>
<reference evidence="10" key="2">
    <citation type="submission" date="2025-09" db="UniProtKB">
        <authorList>
            <consortium name="Ensembl"/>
        </authorList>
    </citation>
    <scope>IDENTIFICATION</scope>
</reference>
<dbReference type="Ensembl" id="ENSEBUT00000027495.1">
    <property type="protein sequence ID" value="ENSEBUP00000026919.1"/>
    <property type="gene ID" value="ENSEBUG00000016550.1"/>
</dbReference>
<dbReference type="GO" id="GO:0030246">
    <property type="term" value="F:carbohydrate binding"/>
    <property type="evidence" value="ECO:0007669"/>
    <property type="project" value="UniProtKB-KW"/>
</dbReference>
<dbReference type="SMART" id="SM00458">
    <property type="entry name" value="RICIN"/>
    <property type="match status" value="1"/>
</dbReference>
<keyword evidence="6 8" id="KW-0333">Golgi apparatus</keyword>
<dbReference type="UniPathway" id="UPA00378"/>
<organism evidence="10 11">
    <name type="scientific">Eptatretus burgeri</name>
    <name type="common">Inshore hagfish</name>
    <dbReference type="NCBI Taxonomy" id="7764"/>
    <lineage>
        <taxon>Eukaryota</taxon>
        <taxon>Metazoa</taxon>
        <taxon>Chordata</taxon>
        <taxon>Craniata</taxon>
        <taxon>Vertebrata</taxon>
        <taxon>Cyclostomata</taxon>
        <taxon>Myxini</taxon>
        <taxon>Myxiniformes</taxon>
        <taxon>Myxinidae</taxon>
        <taxon>Eptatretinae</taxon>
        <taxon>Eptatretus</taxon>
    </lineage>
</organism>
<dbReference type="InterPro" id="IPR000772">
    <property type="entry name" value="Ricin_B_lectin"/>
</dbReference>
<dbReference type="Pfam" id="PF00535">
    <property type="entry name" value="Glycos_transf_2"/>
    <property type="match status" value="1"/>
</dbReference>
<dbReference type="InterPro" id="IPR001173">
    <property type="entry name" value="Glyco_trans_2-like"/>
</dbReference>
<dbReference type="Gene3D" id="2.80.10.50">
    <property type="match status" value="1"/>
</dbReference>
<comment type="cofactor">
    <cofactor evidence="8">
        <name>Mn(2+)</name>
        <dbReference type="ChEBI" id="CHEBI:29035"/>
    </cofactor>
</comment>
<dbReference type="EC" id="2.4.1.-" evidence="8"/>
<dbReference type="GO" id="GO:0000139">
    <property type="term" value="C:Golgi membrane"/>
    <property type="evidence" value="ECO:0007669"/>
    <property type="project" value="UniProtKB-SubCell"/>
</dbReference>
<comment type="similarity">
    <text evidence="8">Belongs to the glycosyltransferase 2 family. GalNAc-T subfamily.</text>
</comment>
<evidence type="ECO:0000256" key="2">
    <source>
        <dbReference type="ARBA" id="ARBA00004922"/>
    </source>
</evidence>
<keyword evidence="7 8" id="KW-1015">Disulfide bond</keyword>
<comment type="pathway">
    <text evidence="2 8">Protein modification; protein glycosylation.</text>
</comment>
<reference evidence="10" key="1">
    <citation type="submission" date="2025-08" db="UniProtKB">
        <authorList>
            <consortium name="Ensembl"/>
        </authorList>
    </citation>
    <scope>IDENTIFICATION</scope>
</reference>
<evidence type="ECO:0000259" key="9">
    <source>
        <dbReference type="SMART" id="SM00458"/>
    </source>
</evidence>
<evidence type="ECO:0000256" key="4">
    <source>
        <dbReference type="ARBA" id="ARBA00022679"/>
    </source>
</evidence>
<keyword evidence="8" id="KW-0464">Manganese</keyword>
<dbReference type="GO" id="GO:0006493">
    <property type="term" value="P:protein O-linked glycosylation"/>
    <property type="evidence" value="ECO:0007669"/>
    <property type="project" value="TreeGrafter"/>
</dbReference>
<dbReference type="InterPro" id="IPR035992">
    <property type="entry name" value="Ricin_B-like_lectins"/>
</dbReference>
<dbReference type="PANTHER" id="PTHR11675:SF33">
    <property type="entry name" value="POLYPEPTIDE N-ACETYLGALACTOSAMINYLTRANSFERASE 3"/>
    <property type="match status" value="1"/>
</dbReference>
<dbReference type="GeneTree" id="ENSGT00940000156609"/>
<dbReference type="SUPFAM" id="SSF53448">
    <property type="entry name" value="Nucleotide-diphospho-sugar transferases"/>
    <property type="match status" value="1"/>
</dbReference>
<dbReference type="InterPro" id="IPR029044">
    <property type="entry name" value="Nucleotide-diphossugar_trans"/>
</dbReference>
<dbReference type="PANTHER" id="PTHR11675">
    <property type="entry name" value="N-ACETYLGALACTOSAMINYLTRANSFERASE"/>
    <property type="match status" value="1"/>
</dbReference>
<dbReference type="Gene3D" id="3.90.550.10">
    <property type="entry name" value="Spore Coat Polysaccharide Biosynthesis Protein SpsA, Chain A"/>
    <property type="match status" value="2"/>
</dbReference>
<keyword evidence="11" id="KW-1185">Reference proteome</keyword>
<evidence type="ECO:0000256" key="8">
    <source>
        <dbReference type="RuleBase" id="RU361242"/>
    </source>
</evidence>
<dbReference type="AlphaFoldDB" id="A0A8C4R8T9"/>
<keyword evidence="8" id="KW-0328">Glycosyltransferase</keyword>
<name>A0A8C4R8T9_EPTBU</name>
<comment type="subcellular location">
    <subcellularLocation>
        <location evidence="1 8">Golgi apparatus membrane</location>
        <topology evidence="1 8">Single-pass type II membrane protein</topology>
    </subcellularLocation>
</comment>
<dbReference type="PROSITE" id="PS50231">
    <property type="entry name" value="RICIN_B_LECTIN"/>
    <property type="match status" value="1"/>
</dbReference>
<evidence type="ECO:0000256" key="7">
    <source>
        <dbReference type="ARBA" id="ARBA00023157"/>
    </source>
</evidence>
<dbReference type="Pfam" id="PF00652">
    <property type="entry name" value="Ricin_B_lectin"/>
    <property type="match status" value="1"/>
</dbReference>
<dbReference type="InterPro" id="IPR027791">
    <property type="entry name" value="Galactosyl_T_C"/>
</dbReference>
<evidence type="ECO:0000313" key="11">
    <source>
        <dbReference type="Proteomes" id="UP000694388"/>
    </source>
</evidence>